<evidence type="ECO:0000313" key="2">
    <source>
        <dbReference type="EMBL" id="MBB4096975.1"/>
    </source>
</evidence>
<keyword evidence="1" id="KW-1133">Transmembrane helix</keyword>
<dbReference type="Proteomes" id="UP000557392">
    <property type="component" value="Unassembled WGS sequence"/>
</dbReference>
<protein>
    <submittedName>
        <fullName evidence="2">Uncharacterized protein</fullName>
    </submittedName>
</protein>
<feature type="transmembrane region" description="Helical" evidence="1">
    <location>
        <begin position="89"/>
        <end position="108"/>
    </location>
</feature>
<evidence type="ECO:0000313" key="3">
    <source>
        <dbReference type="Proteomes" id="UP000557392"/>
    </source>
</evidence>
<comment type="caution">
    <text evidence="2">The sequence shown here is derived from an EMBL/GenBank/DDBJ whole genome shotgun (WGS) entry which is preliminary data.</text>
</comment>
<keyword evidence="1" id="KW-0472">Membrane</keyword>
<keyword evidence="1" id="KW-0812">Transmembrane</keyword>
<keyword evidence="3" id="KW-1185">Reference proteome</keyword>
<feature type="transmembrane region" description="Helical" evidence="1">
    <location>
        <begin position="58"/>
        <end position="77"/>
    </location>
</feature>
<reference evidence="2 3" key="1">
    <citation type="submission" date="2020-08" db="EMBL/GenBank/DDBJ databases">
        <title>Genomic Encyclopedia of Type Strains, Phase IV (KMG-IV): sequencing the most valuable type-strain genomes for metagenomic binning, comparative biology and taxonomic classification.</title>
        <authorList>
            <person name="Goeker M."/>
        </authorList>
    </citation>
    <scope>NUCLEOTIDE SEQUENCE [LARGE SCALE GENOMIC DNA]</scope>
    <source>
        <strain evidence="2 3">DSM 101806</strain>
    </source>
</reference>
<dbReference type="RefSeq" id="WP_183994274.1">
    <property type="nucleotide sequence ID" value="NZ_JACIEH010000001.1"/>
</dbReference>
<proteinExistence type="predicted"/>
<dbReference type="AlphaFoldDB" id="A0A7W6JP38"/>
<evidence type="ECO:0000256" key="1">
    <source>
        <dbReference type="SAM" id="Phobius"/>
    </source>
</evidence>
<gene>
    <name evidence="2" type="ORF">GGR46_000508</name>
</gene>
<name>A0A7W6JP38_9SPHN</name>
<organism evidence="2 3">
    <name type="scientific">Sphingomonas kyeonggiensis</name>
    <dbReference type="NCBI Taxonomy" id="1268553"/>
    <lineage>
        <taxon>Bacteria</taxon>
        <taxon>Pseudomonadati</taxon>
        <taxon>Pseudomonadota</taxon>
        <taxon>Alphaproteobacteria</taxon>
        <taxon>Sphingomonadales</taxon>
        <taxon>Sphingomonadaceae</taxon>
        <taxon>Sphingomonas</taxon>
    </lineage>
</organism>
<dbReference type="EMBL" id="JACIEH010000001">
    <property type="protein sequence ID" value="MBB4096975.1"/>
    <property type="molecule type" value="Genomic_DNA"/>
</dbReference>
<sequence length="112" mass="12877">MDYMERMRIQYEERLRAKARDDYADDQERARRNHLASIEEREHYVATHGRDGAFRRTLRKWSIAGAALAILGFAGSIGESGFSKALESAIYVFVFFGVIGIWRAFSIVNSVR</sequence>
<accession>A0A7W6JP38</accession>